<keyword evidence="8" id="KW-1185">Reference proteome</keyword>
<dbReference type="PROSITE" id="PS00287">
    <property type="entry name" value="CYSTATIN"/>
    <property type="match status" value="1"/>
</dbReference>
<evidence type="ECO:0000256" key="2">
    <source>
        <dbReference type="ARBA" id="ARBA00022690"/>
    </source>
</evidence>
<dbReference type="GO" id="GO:0005615">
    <property type="term" value="C:extracellular space"/>
    <property type="evidence" value="ECO:0007669"/>
    <property type="project" value="TreeGrafter"/>
</dbReference>
<accession>A0A401NWN0</accession>
<comment type="similarity">
    <text evidence="1">Belongs to the cystatin family.</text>
</comment>
<keyword evidence="3" id="KW-0789">Thiol protease inhibitor</keyword>
<dbReference type="PANTHER" id="PTHR46186">
    <property type="entry name" value="CYSTATIN"/>
    <property type="match status" value="1"/>
</dbReference>
<evidence type="ECO:0000256" key="3">
    <source>
        <dbReference type="ARBA" id="ARBA00022704"/>
    </source>
</evidence>
<name>A0A401NWN0_SCYTO</name>
<keyword evidence="4" id="KW-1015">Disulfide bond</keyword>
<comment type="caution">
    <text evidence="7">The sequence shown here is derived from an EMBL/GenBank/DDBJ whole genome shotgun (WGS) entry which is preliminary data.</text>
</comment>
<feature type="signal peptide" evidence="5">
    <location>
        <begin position="1"/>
        <end position="24"/>
    </location>
</feature>
<dbReference type="STRING" id="75743.A0A401NWN0"/>
<dbReference type="CDD" id="cd00042">
    <property type="entry name" value="CY"/>
    <property type="match status" value="1"/>
</dbReference>
<protein>
    <recommendedName>
        <fullName evidence="6">Cystatin domain-containing protein</fullName>
    </recommendedName>
</protein>
<evidence type="ECO:0000256" key="5">
    <source>
        <dbReference type="SAM" id="SignalP"/>
    </source>
</evidence>
<dbReference type="SMART" id="SM00043">
    <property type="entry name" value="CY"/>
    <property type="match status" value="1"/>
</dbReference>
<feature type="chain" id="PRO_5019177409" description="Cystatin domain-containing protein" evidence="5">
    <location>
        <begin position="25"/>
        <end position="134"/>
    </location>
</feature>
<dbReference type="FunFam" id="3.10.450.10:FF:000004">
    <property type="entry name" value="Cystatin C"/>
    <property type="match status" value="1"/>
</dbReference>
<dbReference type="Proteomes" id="UP000288216">
    <property type="component" value="Unassembled WGS sequence"/>
</dbReference>
<evidence type="ECO:0000313" key="8">
    <source>
        <dbReference type="Proteomes" id="UP000288216"/>
    </source>
</evidence>
<proteinExistence type="inferred from homology"/>
<dbReference type="PANTHER" id="PTHR46186:SF2">
    <property type="entry name" value="CYSTATIN"/>
    <property type="match status" value="1"/>
</dbReference>
<dbReference type="SUPFAM" id="SSF54403">
    <property type="entry name" value="Cystatin/monellin"/>
    <property type="match status" value="1"/>
</dbReference>
<keyword evidence="2" id="KW-0646">Protease inhibitor</keyword>
<dbReference type="InterPro" id="IPR000010">
    <property type="entry name" value="Cystatin_dom"/>
</dbReference>
<dbReference type="OrthoDB" id="1908104at2759"/>
<gene>
    <name evidence="7" type="ORF">scyTo_0011851</name>
</gene>
<dbReference type="Pfam" id="PF00031">
    <property type="entry name" value="Cystatin"/>
    <property type="match status" value="1"/>
</dbReference>
<keyword evidence="5" id="KW-0732">Signal</keyword>
<dbReference type="GO" id="GO:0004869">
    <property type="term" value="F:cysteine-type endopeptidase inhibitor activity"/>
    <property type="evidence" value="ECO:0007669"/>
    <property type="project" value="UniProtKB-KW"/>
</dbReference>
<dbReference type="InterPro" id="IPR046350">
    <property type="entry name" value="Cystatin_sf"/>
</dbReference>
<dbReference type="GO" id="GO:0005737">
    <property type="term" value="C:cytoplasm"/>
    <property type="evidence" value="ECO:0007669"/>
    <property type="project" value="TreeGrafter"/>
</dbReference>
<evidence type="ECO:0000256" key="1">
    <source>
        <dbReference type="ARBA" id="ARBA00009403"/>
    </source>
</evidence>
<evidence type="ECO:0000259" key="6">
    <source>
        <dbReference type="SMART" id="SM00043"/>
    </source>
</evidence>
<evidence type="ECO:0000313" key="7">
    <source>
        <dbReference type="EMBL" id="GCB65270.1"/>
    </source>
</evidence>
<dbReference type="Gene3D" id="3.10.450.10">
    <property type="match status" value="1"/>
</dbReference>
<sequence length="134" mass="14812">MMGARGAVALVLLASLAVCSQLLGAPRPVSLTDPEMLTAAQFAVAEYNKASNDMFASKIVRFISAQQQIVSGVKYILQVEMGRTQCRLGHVDDLQMCELHESPQKKICNFHVVSVPWEEEIYQLPKSKCTQSKN</sequence>
<dbReference type="OMA" id="VKSSCQD"/>
<evidence type="ECO:0000256" key="4">
    <source>
        <dbReference type="ARBA" id="ARBA00023157"/>
    </source>
</evidence>
<dbReference type="GO" id="GO:0031982">
    <property type="term" value="C:vesicle"/>
    <property type="evidence" value="ECO:0007669"/>
    <property type="project" value="TreeGrafter"/>
</dbReference>
<dbReference type="AlphaFoldDB" id="A0A401NWN0"/>
<feature type="domain" description="Cystatin" evidence="6">
    <location>
        <begin position="21"/>
        <end position="130"/>
    </location>
</feature>
<organism evidence="7 8">
    <name type="scientific">Scyliorhinus torazame</name>
    <name type="common">Cloudy catshark</name>
    <name type="synonym">Catulus torazame</name>
    <dbReference type="NCBI Taxonomy" id="75743"/>
    <lineage>
        <taxon>Eukaryota</taxon>
        <taxon>Metazoa</taxon>
        <taxon>Chordata</taxon>
        <taxon>Craniata</taxon>
        <taxon>Vertebrata</taxon>
        <taxon>Chondrichthyes</taxon>
        <taxon>Elasmobranchii</taxon>
        <taxon>Galeomorphii</taxon>
        <taxon>Galeoidea</taxon>
        <taxon>Carcharhiniformes</taxon>
        <taxon>Scyliorhinidae</taxon>
        <taxon>Scyliorhinus</taxon>
    </lineage>
</organism>
<dbReference type="InterPro" id="IPR018073">
    <property type="entry name" value="Prot_inh_cystat_CS"/>
</dbReference>
<reference evidence="7 8" key="1">
    <citation type="journal article" date="2018" name="Nat. Ecol. Evol.">
        <title>Shark genomes provide insights into elasmobranch evolution and the origin of vertebrates.</title>
        <authorList>
            <person name="Hara Y"/>
            <person name="Yamaguchi K"/>
            <person name="Onimaru K"/>
            <person name="Kadota M"/>
            <person name="Koyanagi M"/>
            <person name="Keeley SD"/>
            <person name="Tatsumi K"/>
            <person name="Tanaka K"/>
            <person name="Motone F"/>
            <person name="Kageyama Y"/>
            <person name="Nozu R"/>
            <person name="Adachi N"/>
            <person name="Nishimura O"/>
            <person name="Nakagawa R"/>
            <person name="Tanegashima C"/>
            <person name="Kiyatake I"/>
            <person name="Matsumoto R"/>
            <person name="Murakumo K"/>
            <person name="Nishida K"/>
            <person name="Terakita A"/>
            <person name="Kuratani S"/>
            <person name="Sato K"/>
            <person name="Hyodo S Kuraku.S."/>
        </authorList>
    </citation>
    <scope>NUCLEOTIDE SEQUENCE [LARGE SCALE GENOMIC DNA]</scope>
</reference>
<dbReference type="EMBL" id="BFAA01005548">
    <property type="protein sequence ID" value="GCB65270.1"/>
    <property type="molecule type" value="Genomic_DNA"/>
</dbReference>